<dbReference type="GO" id="GO:0005886">
    <property type="term" value="C:plasma membrane"/>
    <property type="evidence" value="ECO:0007669"/>
    <property type="project" value="TreeGrafter"/>
</dbReference>
<accession>E0I9T7</accession>
<dbReference type="CDD" id="cd01949">
    <property type="entry name" value="GGDEF"/>
    <property type="match status" value="1"/>
</dbReference>
<protein>
    <submittedName>
        <fullName evidence="4">Diguanylate cyclase</fullName>
    </submittedName>
</protein>
<gene>
    <name evidence="4" type="ORF">PaecuDRAFT_2424</name>
</gene>
<dbReference type="InterPro" id="IPR031621">
    <property type="entry name" value="HisKA_7TM"/>
</dbReference>
<dbReference type="eggNOG" id="COG3706">
    <property type="taxonomic scope" value="Bacteria"/>
</dbReference>
<dbReference type="SUPFAM" id="SSF55785">
    <property type="entry name" value="PYP-like sensor domain (PAS domain)"/>
    <property type="match status" value="1"/>
</dbReference>
<dbReference type="RefSeq" id="WP_006038418.1">
    <property type="nucleotide sequence ID" value="NZ_AEDD01000006.1"/>
</dbReference>
<feature type="transmembrane region" description="Helical" evidence="2">
    <location>
        <begin position="98"/>
        <end position="116"/>
    </location>
</feature>
<feature type="transmembrane region" description="Helical" evidence="2">
    <location>
        <begin position="67"/>
        <end position="86"/>
    </location>
</feature>
<dbReference type="eggNOG" id="COG3290">
    <property type="taxonomic scope" value="Bacteria"/>
</dbReference>
<dbReference type="Pfam" id="PF16927">
    <property type="entry name" value="HisKA_7TM"/>
    <property type="match status" value="1"/>
</dbReference>
<dbReference type="Gene3D" id="3.30.450.20">
    <property type="entry name" value="PAS domain"/>
    <property type="match status" value="1"/>
</dbReference>
<dbReference type="AlphaFoldDB" id="E0I9T7"/>
<dbReference type="PANTHER" id="PTHR45138:SF9">
    <property type="entry name" value="DIGUANYLATE CYCLASE DGCM-RELATED"/>
    <property type="match status" value="1"/>
</dbReference>
<dbReference type="Proteomes" id="UP000005387">
    <property type="component" value="Unassembled WGS sequence"/>
</dbReference>
<feature type="transmembrane region" description="Helical" evidence="2">
    <location>
        <begin position="136"/>
        <end position="156"/>
    </location>
</feature>
<keyword evidence="2" id="KW-1133">Transmembrane helix</keyword>
<reference evidence="4 5" key="1">
    <citation type="submission" date="2010-07" db="EMBL/GenBank/DDBJ databases">
        <title>The draft genome of Paenibacillus curdlanolyticus YK9.</title>
        <authorList>
            <consortium name="US DOE Joint Genome Institute (JGI-PGF)"/>
            <person name="Lucas S."/>
            <person name="Copeland A."/>
            <person name="Lapidus A."/>
            <person name="Cheng J.-F."/>
            <person name="Bruce D."/>
            <person name="Goodwin L."/>
            <person name="Pitluck S."/>
            <person name="Land M.L."/>
            <person name="Hauser L."/>
            <person name="Chang Y.-J."/>
            <person name="Jeffries C."/>
            <person name="Anderson I.J."/>
            <person name="Johnson E."/>
            <person name="Loganathan U."/>
            <person name="Mulhopadhyay B."/>
            <person name="Kyrpides N."/>
            <person name="Woyke T.J."/>
        </authorList>
    </citation>
    <scope>NUCLEOTIDE SEQUENCE [LARGE SCALE GENOMIC DNA]</scope>
    <source>
        <strain evidence="4 5">YK9</strain>
    </source>
</reference>
<feature type="transmembrane region" description="Helical" evidence="2">
    <location>
        <begin position="36"/>
        <end position="55"/>
    </location>
</feature>
<dbReference type="STRING" id="717606.PaecuDRAFT_2424"/>
<dbReference type="GO" id="GO:0043709">
    <property type="term" value="P:cell adhesion involved in single-species biofilm formation"/>
    <property type="evidence" value="ECO:0007669"/>
    <property type="project" value="TreeGrafter"/>
</dbReference>
<dbReference type="GO" id="GO:1902201">
    <property type="term" value="P:negative regulation of bacterial-type flagellum-dependent cell motility"/>
    <property type="evidence" value="ECO:0007669"/>
    <property type="project" value="TreeGrafter"/>
</dbReference>
<dbReference type="GO" id="GO:0052621">
    <property type="term" value="F:diguanylate cyclase activity"/>
    <property type="evidence" value="ECO:0007669"/>
    <property type="project" value="TreeGrafter"/>
</dbReference>
<evidence type="ECO:0000259" key="3">
    <source>
        <dbReference type="PROSITE" id="PS50887"/>
    </source>
</evidence>
<dbReference type="PANTHER" id="PTHR45138">
    <property type="entry name" value="REGULATORY COMPONENTS OF SENSORY TRANSDUCTION SYSTEM"/>
    <property type="match status" value="1"/>
</dbReference>
<dbReference type="NCBIfam" id="TIGR00254">
    <property type="entry name" value="GGDEF"/>
    <property type="match status" value="1"/>
</dbReference>
<feature type="transmembrane region" description="Helical" evidence="2">
    <location>
        <begin position="202"/>
        <end position="222"/>
    </location>
</feature>
<evidence type="ECO:0000256" key="2">
    <source>
        <dbReference type="SAM" id="Phobius"/>
    </source>
</evidence>
<dbReference type="FunFam" id="3.30.70.270:FF:000001">
    <property type="entry name" value="Diguanylate cyclase domain protein"/>
    <property type="match status" value="1"/>
</dbReference>
<dbReference type="SUPFAM" id="SSF55073">
    <property type="entry name" value="Nucleotide cyclase"/>
    <property type="match status" value="1"/>
</dbReference>
<dbReference type="Pfam" id="PF00990">
    <property type="entry name" value="GGDEF"/>
    <property type="match status" value="1"/>
</dbReference>
<dbReference type="PROSITE" id="PS50887">
    <property type="entry name" value="GGDEF"/>
    <property type="match status" value="1"/>
</dbReference>
<feature type="transmembrane region" description="Helical" evidence="2">
    <location>
        <begin position="6"/>
        <end position="24"/>
    </location>
</feature>
<dbReference type="InterPro" id="IPR050469">
    <property type="entry name" value="Diguanylate_Cyclase"/>
</dbReference>
<feature type="domain" description="GGDEF" evidence="3">
    <location>
        <begin position="417"/>
        <end position="579"/>
    </location>
</feature>
<evidence type="ECO:0000313" key="4">
    <source>
        <dbReference type="EMBL" id="EFM10514.1"/>
    </source>
</evidence>
<proteinExistence type="predicted"/>
<dbReference type="SMART" id="SM00267">
    <property type="entry name" value="GGDEF"/>
    <property type="match status" value="1"/>
</dbReference>
<keyword evidence="2" id="KW-0812">Transmembrane</keyword>
<dbReference type="EMBL" id="AEDD01000006">
    <property type="protein sequence ID" value="EFM10514.1"/>
    <property type="molecule type" value="Genomic_DNA"/>
</dbReference>
<evidence type="ECO:0000313" key="5">
    <source>
        <dbReference type="Proteomes" id="UP000005387"/>
    </source>
</evidence>
<name>E0I9T7_9BACL</name>
<evidence type="ECO:0000256" key="1">
    <source>
        <dbReference type="SAM" id="Coils"/>
    </source>
</evidence>
<feature type="coiled-coil region" evidence="1">
    <location>
        <begin position="352"/>
        <end position="382"/>
    </location>
</feature>
<dbReference type="InterPro" id="IPR000160">
    <property type="entry name" value="GGDEF_dom"/>
</dbReference>
<keyword evidence="1" id="KW-0175">Coiled coil</keyword>
<feature type="transmembrane region" description="Helical" evidence="2">
    <location>
        <begin position="177"/>
        <end position="196"/>
    </location>
</feature>
<dbReference type="OrthoDB" id="9759607at2"/>
<dbReference type="Gene3D" id="3.30.70.270">
    <property type="match status" value="1"/>
</dbReference>
<dbReference type="InterPro" id="IPR035965">
    <property type="entry name" value="PAS-like_dom_sf"/>
</dbReference>
<sequence length="586" mass="66654">MMYGIWIEFIDYLILLALFILVFIRGSFTALHRIYLLFHLFMLNWPLGQTVLYMAETPEYRLYILKIMYICLSMLGFGWYVFSVFLTGRSYILTKKHLPLAVLPSLLTAAIIVWNPNGMFVEGTGARLMESRYGPLFWLLVVVLLGYMARAIQLMLRTLRDPECTPHLRKQVQMAQRGLILFVMFGVADITINVIFRSNGMVVPGLLSMGMTLSGLYFVIAIRRNRLFDLIEIAQQDVINSMTTGIVVMNDEGIVADINRAMRPIVPFRVGDRFDMRAMLRSMRAVAEQTELFIEWHEAKAQERLEIEVLVPASGQARRHVVIVSAPIEAKKHQSTGRVITVQDVTDYRMLLEATRRQNETLQIQNKELLMMQEELSTANRKLEQMAVTDGLTGCFNRRYLMGKIESELPKLAEHHASFAIMLFDIDLFKKVNDTFGHLAGDAVLVRTAQKIQELIGPHDILARYGGEEFTVFMPNVTSEHAANMAEKIRDEIARNEVVISEQHLVGSHHKSEPMSTLALLNGKKLAVTVSMGVVVEHKLKPSKMMDPANYLRQLLAVADEALYEAKNAGRNQVICREAKWEADEA</sequence>
<keyword evidence="5" id="KW-1185">Reference proteome</keyword>
<organism evidence="4 5">
    <name type="scientific">Paenibacillus curdlanolyticus YK9</name>
    <dbReference type="NCBI Taxonomy" id="717606"/>
    <lineage>
        <taxon>Bacteria</taxon>
        <taxon>Bacillati</taxon>
        <taxon>Bacillota</taxon>
        <taxon>Bacilli</taxon>
        <taxon>Bacillales</taxon>
        <taxon>Paenibacillaceae</taxon>
        <taxon>Paenibacillus</taxon>
    </lineage>
</organism>
<dbReference type="InterPro" id="IPR043128">
    <property type="entry name" value="Rev_trsase/Diguanyl_cyclase"/>
</dbReference>
<keyword evidence="2" id="KW-0472">Membrane</keyword>
<dbReference type="InterPro" id="IPR029787">
    <property type="entry name" value="Nucleotide_cyclase"/>
</dbReference>